<sequence length="84" mass="9550">MTQKSSPWHPVVVKEKLEECIAEREDTPHDPLIKEFRALLQHVDEIATELENTDSFTYLGSKPVLSNSAFESWFIGGGADKYLK</sequence>
<dbReference type="EMBL" id="NCWU01000012">
    <property type="protein sequence ID" value="PAK85043.1"/>
    <property type="molecule type" value="Genomic_DNA"/>
</dbReference>
<evidence type="ECO:0000313" key="1">
    <source>
        <dbReference type="EMBL" id="PAK85043.1"/>
    </source>
</evidence>
<protein>
    <submittedName>
        <fullName evidence="1">Uncharacterized protein</fullName>
    </submittedName>
</protein>
<name>A0AAE5KQB9_9MICC</name>
<dbReference type="AlphaFoldDB" id="A0AAE5KQB9"/>
<comment type="caution">
    <text evidence="1">The sequence shown here is derived from an EMBL/GenBank/DDBJ whole genome shotgun (WGS) entry which is preliminary data.</text>
</comment>
<gene>
    <name evidence="1" type="ORF">B8W87_08785</name>
</gene>
<reference evidence="1 2" key="1">
    <citation type="submission" date="2017-04" db="EMBL/GenBank/DDBJ databases">
        <title>Kefir bacterial isolates.</title>
        <authorList>
            <person name="Kim Y."/>
            <person name="Blasche S."/>
            <person name="Patil K.R."/>
        </authorList>
    </citation>
    <scope>NUCLEOTIDE SEQUENCE [LARGE SCALE GENOMIC DNA]</scope>
    <source>
        <strain evidence="1 2">OG2-1</strain>
    </source>
</reference>
<dbReference type="Proteomes" id="UP000216195">
    <property type="component" value="Unassembled WGS sequence"/>
</dbReference>
<organism evidence="1 2">
    <name type="scientific">Rothia dentocariosa</name>
    <dbReference type="NCBI Taxonomy" id="2047"/>
    <lineage>
        <taxon>Bacteria</taxon>
        <taxon>Bacillati</taxon>
        <taxon>Actinomycetota</taxon>
        <taxon>Actinomycetes</taxon>
        <taxon>Micrococcales</taxon>
        <taxon>Micrococcaceae</taxon>
        <taxon>Rothia</taxon>
    </lineage>
</organism>
<proteinExistence type="predicted"/>
<dbReference type="RefSeq" id="WP_048754634.1">
    <property type="nucleotide sequence ID" value="NZ_CAUVUD010000040.1"/>
</dbReference>
<accession>A0AAE5KQB9</accession>
<evidence type="ECO:0000313" key="2">
    <source>
        <dbReference type="Proteomes" id="UP000216195"/>
    </source>
</evidence>